<reference evidence="1 2" key="1">
    <citation type="submission" date="2019-06" db="EMBL/GenBank/DDBJ databases">
        <title>A chromosome-scale genome assembly of the European perch, Perca fluviatilis.</title>
        <authorList>
            <person name="Roques C."/>
            <person name="Zahm M."/>
            <person name="Cabau C."/>
            <person name="Klopp C."/>
            <person name="Bouchez O."/>
            <person name="Donnadieu C."/>
            <person name="Kuhl H."/>
            <person name="Gislard M."/>
            <person name="Guendouz S."/>
            <person name="Journot L."/>
            <person name="Haffray P."/>
            <person name="Bestin A."/>
            <person name="Morvezen R."/>
            <person name="Feron R."/>
            <person name="Wen M."/>
            <person name="Jouanno E."/>
            <person name="Herpin A."/>
            <person name="Schartl M."/>
            <person name="Postlethwait J."/>
            <person name="Schaerlinger B."/>
            <person name="Chardard D."/>
            <person name="Lecocq T."/>
            <person name="Poncet C."/>
            <person name="Jaffrelo L."/>
            <person name="Lampietro C."/>
            <person name="Guiguen Y."/>
        </authorList>
    </citation>
    <scope>NUCLEOTIDE SEQUENCE [LARGE SCALE GENOMIC DNA]</scope>
    <source>
        <tissue evidence="1">Blood</tissue>
    </source>
</reference>
<evidence type="ECO:0000313" key="2">
    <source>
        <dbReference type="Proteomes" id="UP000465112"/>
    </source>
</evidence>
<protein>
    <submittedName>
        <fullName evidence="1">Uncharacterized protein</fullName>
    </submittedName>
</protein>
<dbReference type="EMBL" id="VHII01000020">
    <property type="protein sequence ID" value="KAF1375152.1"/>
    <property type="molecule type" value="Genomic_DNA"/>
</dbReference>
<accession>A0A6A5EMC6</accession>
<organism evidence="1 2">
    <name type="scientific">Perca fluviatilis</name>
    <name type="common">European perch</name>
    <dbReference type="NCBI Taxonomy" id="8168"/>
    <lineage>
        <taxon>Eukaryota</taxon>
        <taxon>Metazoa</taxon>
        <taxon>Chordata</taxon>
        <taxon>Craniata</taxon>
        <taxon>Vertebrata</taxon>
        <taxon>Euteleostomi</taxon>
        <taxon>Actinopterygii</taxon>
        <taxon>Neopterygii</taxon>
        <taxon>Teleostei</taxon>
        <taxon>Neoteleostei</taxon>
        <taxon>Acanthomorphata</taxon>
        <taxon>Eupercaria</taxon>
        <taxon>Perciformes</taxon>
        <taxon>Percoidei</taxon>
        <taxon>Percidae</taxon>
        <taxon>Percinae</taxon>
        <taxon>Perca</taxon>
    </lineage>
</organism>
<sequence>MHQQRARCHPGLYVSLPPCSTNISHLLGLKPLNILLVIQAPPLSGPYIPQPANISAFLRSHRSPLPPGAISASTLQYLISASFPAFPSPADSGDAAKTLTLTHNSIPDPSMAK</sequence>
<gene>
    <name evidence="1" type="ORF">PFLUV_G00236500</name>
</gene>
<dbReference type="Proteomes" id="UP000465112">
    <property type="component" value="Chromosome 20"/>
</dbReference>
<dbReference type="AlphaFoldDB" id="A0A6A5EMC6"/>
<evidence type="ECO:0000313" key="1">
    <source>
        <dbReference type="EMBL" id="KAF1375152.1"/>
    </source>
</evidence>
<keyword evidence="2" id="KW-1185">Reference proteome</keyword>
<proteinExistence type="predicted"/>
<comment type="caution">
    <text evidence="1">The sequence shown here is derived from an EMBL/GenBank/DDBJ whole genome shotgun (WGS) entry which is preliminary data.</text>
</comment>
<name>A0A6A5EMC6_PERFL</name>